<dbReference type="EMBL" id="BK015325">
    <property type="protein sequence ID" value="DAE01471.1"/>
    <property type="molecule type" value="Genomic_DNA"/>
</dbReference>
<reference evidence="1" key="1">
    <citation type="journal article" date="2021" name="Proc. Natl. Acad. Sci. U.S.A.">
        <title>A Catalog of Tens of Thousands of Viruses from Human Metagenomes Reveals Hidden Associations with Chronic Diseases.</title>
        <authorList>
            <person name="Tisza M.J."/>
            <person name="Buck C.B."/>
        </authorList>
    </citation>
    <scope>NUCLEOTIDE SEQUENCE</scope>
    <source>
        <strain evidence="1">CtQtc11</strain>
    </source>
</reference>
<accession>A0A8S5P311</accession>
<evidence type="ECO:0000313" key="1">
    <source>
        <dbReference type="EMBL" id="DAE01471.1"/>
    </source>
</evidence>
<sequence length="61" mass="7348">MKITKNEFIDFEKAQGAKLPYNIIDDSNMSRARWMLTSLDINKYIYIADHYNELKRRYGDE</sequence>
<organism evidence="1">
    <name type="scientific">Siphoviridae sp. ctQtc11</name>
    <dbReference type="NCBI Taxonomy" id="2825497"/>
    <lineage>
        <taxon>Viruses</taxon>
        <taxon>Duplodnaviria</taxon>
        <taxon>Heunggongvirae</taxon>
        <taxon>Uroviricota</taxon>
        <taxon>Caudoviricetes</taxon>
    </lineage>
</organism>
<name>A0A8S5P311_9CAUD</name>
<proteinExistence type="predicted"/>
<protein>
    <submittedName>
        <fullName evidence="1">Uncharacterized protein</fullName>
    </submittedName>
</protein>